<organism evidence="2">
    <name type="scientific">Sesamum latifolium</name>
    <dbReference type="NCBI Taxonomy" id="2727402"/>
    <lineage>
        <taxon>Eukaryota</taxon>
        <taxon>Viridiplantae</taxon>
        <taxon>Streptophyta</taxon>
        <taxon>Embryophyta</taxon>
        <taxon>Tracheophyta</taxon>
        <taxon>Spermatophyta</taxon>
        <taxon>Magnoliopsida</taxon>
        <taxon>eudicotyledons</taxon>
        <taxon>Gunneridae</taxon>
        <taxon>Pentapetalae</taxon>
        <taxon>asterids</taxon>
        <taxon>lamiids</taxon>
        <taxon>Lamiales</taxon>
        <taxon>Pedaliaceae</taxon>
        <taxon>Sesamum</taxon>
    </lineage>
</organism>
<evidence type="ECO:0000256" key="1">
    <source>
        <dbReference type="SAM" id="MobiDB-lite"/>
    </source>
</evidence>
<dbReference type="AlphaFoldDB" id="A0AAW2SSH9"/>
<feature type="region of interest" description="Disordered" evidence="1">
    <location>
        <begin position="1"/>
        <end position="55"/>
    </location>
</feature>
<reference evidence="2" key="1">
    <citation type="submission" date="2020-06" db="EMBL/GenBank/DDBJ databases">
        <authorList>
            <person name="Li T."/>
            <person name="Hu X."/>
            <person name="Zhang T."/>
            <person name="Song X."/>
            <person name="Zhang H."/>
            <person name="Dai N."/>
            <person name="Sheng W."/>
            <person name="Hou X."/>
            <person name="Wei L."/>
        </authorList>
    </citation>
    <scope>NUCLEOTIDE SEQUENCE</scope>
    <source>
        <strain evidence="2">KEN1</strain>
        <tissue evidence="2">Leaf</tissue>
    </source>
</reference>
<gene>
    <name evidence="2" type="ORF">Slati_4475400</name>
</gene>
<reference evidence="2" key="2">
    <citation type="journal article" date="2024" name="Plant">
        <title>Genomic evolution and insights into agronomic trait innovations of Sesamum species.</title>
        <authorList>
            <person name="Miao H."/>
            <person name="Wang L."/>
            <person name="Qu L."/>
            <person name="Liu H."/>
            <person name="Sun Y."/>
            <person name="Le M."/>
            <person name="Wang Q."/>
            <person name="Wei S."/>
            <person name="Zheng Y."/>
            <person name="Lin W."/>
            <person name="Duan Y."/>
            <person name="Cao H."/>
            <person name="Xiong S."/>
            <person name="Wang X."/>
            <person name="Wei L."/>
            <person name="Li C."/>
            <person name="Ma Q."/>
            <person name="Ju M."/>
            <person name="Zhao R."/>
            <person name="Li G."/>
            <person name="Mu C."/>
            <person name="Tian Q."/>
            <person name="Mei H."/>
            <person name="Zhang T."/>
            <person name="Gao T."/>
            <person name="Zhang H."/>
        </authorList>
    </citation>
    <scope>NUCLEOTIDE SEQUENCE</scope>
    <source>
        <strain evidence="2">KEN1</strain>
    </source>
</reference>
<evidence type="ECO:0000313" key="2">
    <source>
        <dbReference type="EMBL" id="KAL0395092.1"/>
    </source>
</evidence>
<accession>A0AAW2SSH9</accession>
<dbReference type="EMBL" id="JACGWN010000016">
    <property type="protein sequence ID" value="KAL0395092.1"/>
    <property type="molecule type" value="Genomic_DNA"/>
</dbReference>
<proteinExistence type="predicted"/>
<comment type="caution">
    <text evidence="2">The sequence shown here is derived from an EMBL/GenBank/DDBJ whole genome shotgun (WGS) entry which is preliminary data.</text>
</comment>
<feature type="compositionally biased region" description="Basic and acidic residues" evidence="1">
    <location>
        <begin position="45"/>
        <end position="55"/>
    </location>
</feature>
<name>A0AAW2SSH9_9LAMI</name>
<sequence length="55" mass="5899">MPEAAYQENGGDDGPHDEALEDPPMAEMDEPSSDGKATIDDPDDEKEHGKEANSL</sequence>
<protein>
    <submittedName>
        <fullName evidence="2">Uncharacterized protein</fullName>
    </submittedName>
</protein>